<dbReference type="GO" id="GO:0030031">
    <property type="term" value="P:cell projection assembly"/>
    <property type="evidence" value="ECO:0007669"/>
    <property type="project" value="TreeGrafter"/>
</dbReference>
<evidence type="ECO:0000256" key="6">
    <source>
        <dbReference type="ARBA" id="ARBA00037839"/>
    </source>
</evidence>
<reference evidence="9" key="2">
    <citation type="submission" date="2025-08" db="UniProtKB">
        <authorList>
            <consortium name="Ensembl"/>
        </authorList>
    </citation>
    <scope>IDENTIFICATION</scope>
</reference>
<dbReference type="Ensembl" id="ENSOMYT00000092788.2">
    <property type="protein sequence ID" value="ENSOMYP00000085166.2"/>
    <property type="gene ID" value="ENSOMYG00000037353.2"/>
</dbReference>
<dbReference type="GO" id="GO:0030866">
    <property type="term" value="P:cortical actin cytoskeleton organization"/>
    <property type="evidence" value="ECO:0007669"/>
    <property type="project" value="TreeGrafter"/>
</dbReference>
<gene>
    <name evidence="9" type="primary">LOC110520324</name>
</gene>
<dbReference type="GO" id="GO:0031258">
    <property type="term" value="C:lamellipodium membrane"/>
    <property type="evidence" value="ECO:0007669"/>
    <property type="project" value="UniProtKB-SubCell"/>
</dbReference>
<keyword evidence="1" id="KW-1003">Cell membrane</keyword>
<keyword evidence="10" id="KW-1185">Reference proteome</keyword>
<dbReference type="Proteomes" id="UP000694395">
    <property type="component" value="Chromosome 3"/>
</dbReference>
<sequence length="1045" mass="118989">MSATLSRGSLQPGQQKLAEKFTILNDRGIGMLTRIYNIKKACGDPKAKPSYLIDKNLESAVKFIVRKFPAVETRNNNQQLAQLQKEKSEILKNLALYYFTFVDVMEFKVYSIFVPISLFLQTVNFDLTKNYLDLVVTYTNLMMLLSRIEERKAIIGLYNYAHEMTHGSSDREYPRLGQMIVDYENPLKKMMEEFVPHGKSLSDALLSLQMVYPRRNLSADQWRNAQLLSLISAPSTMLNPAQSDTMPCEYLSLDAMEKWIVFGFILCHGVLNSDQAALSLWKLALQSSTCLCLFRDEVFHIHKAAEDLFINIRGYNKRVNDIKECKEQALSHAGLMHRERRKFLRSALKELATVLSDQPGLLGPKALFVFMALSFARDEIIWLLRHADNIQKKSTDDFIDKHIAELIFYMEELRAHVRKYGPVMQRYYVQYLSGFDAVVLNELVQNLSVCPEDESIIMSSFVNTMTSLSVKQDGDVFDFRGMRLDWFRLQAYTSVSKASLGIADHRELGKMMNTIIFHTKMVDSLVEMLVETSDLSIFCFYSRAFEKMFQQCLELPSQSRHSISFPLLCTHFMSCTHELCPEEVSEAYVFKSCIKKKITVDLGLHFDSESDLASNVGDHCSRLIDRLILFRSISRSIVGMTMYNQATQEIAKPSELLTSVRAYMTVLQSIENYVQIDITRVFNNVLLQQTQHLDSHGEPTITSLYTNWYLETLLRQVSNGHIAYFPAMKAFVNLPTENELTFNAEEYSDISEMRSLSELLGPYGMKFLSESLMWHISSQVAELKKLVVDNVEILTQMRTSFDKPEHMASLFKKLSSVDSVLKRMTIIGVILSFRSLAQEALRDVLSCHIPFLVSSVEDFKDHIPRETDMKVAMNVYELSSAAGLPCEIDPALVVALSSQKSENISPEEEYKIACLLMVFVAVSMPTLASNVMSQYSPAIQGHCNNIHCLAKAINQIAAALFTIHKGSIEDRLKEFLALASSSLLKIGQETDKTTTRNRESVYLLLDMIVQESPFLTMDLLESCFPYVLLRNAYHAVYKQSVSSSA</sequence>
<keyword evidence="5" id="KW-0966">Cell projection</keyword>
<evidence type="ECO:0000313" key="9">
    <source>
        <dbReference type="Ensembl" id="ENSOMYP00000085166.2"/>
    </source>
</evidence>
<accession>A0A8C7TYW0</accession>
<evidence type="ECO:0000256" key="7">
    <source>
        <dbReference type="ARBA" id="ARBA00037947"/>
    </source>
</evidence>
<dbReference type="InterPro" id="IPR019137">
    <property type="entry name" value="Nck-associated_protein-1"/>
</dbReference>
<name>A0A8C7TYW0_ONCMY</name>
<dbReference type="GO" id="GO:0016477">
    <property type="term" value="P:cell migration"/>
    <property type="evidence" value="ECO:0007669"/>
    <property type="project" value="TreeGrafter"/>
</dbReference>
<evidence type="ECO:0000256" key="8">
    <source>
        <dbReference type="ARBA" id="ARBA00039689"/>
    </source>
</evidence>
<evidence type="ECO:0000256" key="4">
    <source>
        <dbReference type="ARBA" id="ARBA00023136"/>
    </source>
</evidence>
<organism evidence="9 10">
    <name type="scientific">Oncorhynchus mykiss</name>
    <name type="common">Rainbow trout</name>
    <name type="synonym">Salmo gairdneri</name>
    <dbReference type="NCBI Taxonomy" id="8022"/>
    <lineage>
        <taxon>Eukaryota</taxon>
        <taxon>Metazoa</taxon>
        <taxon>Chordata</taxon>
        <taxon>Craniata</taxon>
        <taxon>Vertebrata</taxon>
        <taxon>Euteleostomi</taxon>
        <taxon>Actinopterygii</taxon>
        <taxon>Neopterygii</taxon>
        <taxon>Teleostei</taxon>
        <taxon>Protacanthopterygii</taxon>
        <taxon>Salmoniformes</taxon>
        <taxon>Salmonidae</taxon>
        <taxon>Salmoninae</taxon>
        <taxon>Oncorhynchus</taxon>
    </lineage>
</organism>
<comment type="similarity">
    <text evidence="7">Belongs to the HEM-1/HEM-2 family.</text>
</comment>
<dbReference type="PANTHER" id="PTHR12093:SF11">
    <property type="entry name" value="NCK-ASSOCIATED PROTEIN 1"/>
    <property type="match status" value="1"/>
</dbReference>
<proteinExistence type="inferred from homology"/>
<comment type="subcellular location">
    <subcellularLocation>
        <location evidence="6">Cell projection</location>
        <location evidence="6">Lamellipodium membrane</location>
        <topology evidence="6">Single-pass membrane protein</topology>
        <orientation evidence="6">Cytoplasmic side</orientation>
    </subcellularLocation>
</comment>
<keyword evidence="2" id="KW-0812">Transmembrane</keyword>
<protein>
    <recommendedName>
        <fullName evidence="8">Nck-associated protein 1</fullName>
    </recommendedName>
</protein>
<evidence type="ECO:0000313" key="10">
    <source>
        <dbReference type="Proteomes" id="UP000694395"/>
    </source>
</evidence>
<dbReference type="Pfam" id="PF09735">
    <property type="entry name" value="Nckap1"/>
    <property type="match status" value="2"/>
</dbReference>
<dbReference type="PANTHER" id="PTHR12093">
    <property type="entry name" value="NCK-ASSOCIATED PROTEIN 1"/>
    <property type="match status" value="1"/>
</dbReference>
<evidence type="ECO:0000256" key="5">
    <source>
        <dbReference type="ARBA" id="ARBA00023273"/>
    </source>
</evidence>
<dbReference type="GO" id="GO:0031209">
    <property type="term" value="C:SCAR complex"/>
    <property type="evidence" value="ECO:0007669"/>
    <property type="project" value="TreeGrafter"/>
</dbReference>
<evidence type="ECO:0000256" key="1">
    <source>
        <dbReference type="ARBA" id="ARBA00022475"/>
    </source>
</evidence>
<evidence type="ECO:0000256" key="3">
    <source>
        <dbReference type="ARBA" id="ARBA00022989"/>
    </source>
</evidence>
<reference evidence="9" key="3">
    <citation type="submission" date="2025-09" db="UniProtKB">
        <authorList>
            <consortium name="Ensembl"/>
        </authorList>
    </citation>
    <scope>IDENTIFICATION</scope>
</reference>
<evidence type="ECO:0000256" key="2">
    <source>
        <dbReference type="ARBA" id="ARBA00022692"/>
    </source>
</evidence>
<dbReference type="GO" id="GO:0048812">
    <property type="term" value="P:neuron projection morphogenesis"/>
    <property type="evidence" value="ECO:0007669"/>
    <property type="project" value="TreeGrafter"/>
</dbReference>
<dbReference type="GeneTree" id="ENSGT00390000016619"/>
<reference evidence="9" key="1">
    <citation type="submission" date="2020-07" db="EMBL/GenBank/DDBJ databases">
        <title>A long reads based de novo assembly of the rainbow trout Arlee double haploid line genome.</title>
        <authorList>
            <person name="Gao G."/>
            <person name="Palti Y."/>
        </authorList>
    </citation>
    <scope>NUCLEOTIDE SEQUENCE [LARGE SCALE GENOMIC DNA]</scope>
</reference>
<dbReference type="AlphaFoldDB" id="A0A8C7TYW0"/>
<keyword evidence="3" id="KW-1133">Transmembrane helix</keyword>
<keyword evidence="4" id="KW-0472">Membrane</keyword>